<dbReference type="EMBL" id="JBAMIC010000007">
    <property type="protein sequence ID" value="KAK7106051.1"/>
    <property type="molecule type" value="Genomic_DNA"/>
</dbReference>
<dbReference type="Pfam" id="PF01436">
    <property type="entry name" value="NHL"/>
    <property type="match status" value="1"/>
</dbReference>
<keyword evidence="3 5" id="KW-0863">Zinc-finger</keyword>
<name>A0AAN9GFB0_9CAEN</name>
<dbReference type="Proteomes" id="UP001374579">
    <property type="component" value="Unassembled WGS sequence"/>
</dbReference>
<dbReference type="SMART" id="SM00184">
    <property type="entry name" value="RING"/>
    <property type="match status" value="1"/>
</dbReference>
<dbReference type="PANTHER" id="PTHR25462:SF296">
    <property type="entry name" value="MEIOTIC P26, ISOFORM F"/>
    <property type="match status" value="1"/>
</dbReference>
<keyword evidence="4" id="KW-0862">Zinc</keyword>
<dbReference type="Gene3D" id="2.120.10.30">
    <property type="entry name" value="TolB, C-terminal domain"/>
    <property type="match status" value="1"/>
</dbReference>
<feature type="repeat" description="NHL" evidence="6">
    <location>
        <begin position="558"/>
        <end position="598"/>
    </location>
</feature>
<keyword evidence="2" id="KW-0677">Repeat</keyword>
<evidence type="ECO:0000313" key="11">
    <source>
        <dbReference type="Proteomes" id="UP001374579"/>
    </source>
</evidence>
<keyword evidence="7" id="KW-0175">Coiled coil</keyword>
<dbReference type="InterPro" id="IPR000315">
    <property type="entry name" value="Znf_B-box"/>
</dbReference>
<dbReference type="CDD" id="cd19756">
    <property type="entry name" value="Bbox2"/>
    <property type="match status" value="1"/>
</dbReference>
<feature type="domain" description="B box-type" evidence="9">
    <location>
        <begin position="165"/>
        <end position="199"/>
    </location>
</feature>
<dbReference type="InterPro" id="IPR001258">
    <property type="entry name" value="NHL_repeat"/>
</dbReference>
<feature type="domain" description="RING-type" evidence="8">
    <location>
        <begin position="18"/>
        <end position="64"/>
    </location>
</feature>
<feature type="repeat" description="NHL" evidence="6">
    <location>
        <begin position="398"/>
        <end position="424"/>
    </location>
</feature>
<protein>
    <submittedName>
        <fullName evidence="10">Uncharacterized protein</fullName>
    </submittedName>
</protein>
<proteinExistence type="predicted"/>
<organism evidence="10 11">
    <name type="scientific">Littorina saxatilis</name>
    <dbReference type="NCBI Taxonomy" id="31220"/>
    <lineage>
        <taxon>Eukaryota</taxon>
        <taxon>Metazoa</taxon>
        <taxon>Spiralia</taxon>
        <taxon>Lophotrochozoa</taxon>
        <taxon>Mollusca</taxon>
        <taxon>Gastropoda</taxon>
        <taxon>Caenogastropoda</taxon>
        <taxon>Littorinimorpha</taxon>
        <taxon>Littorinoidea</taxon>
        <taxon>Littorinidae</taxon>
        <taxon>Littorina</taxon>
    </lineage>
</organism>
<evidence type="ECO:0000256" key="5">
    <source>
        <dbReference type="PROSITE-ProRule" id="PRU00024"/>
    </source>
</evidence>
<feature type="coiled-coil region" evidence="7">
    <location>
        <begin position="242"/>
        <end position="288"/>
    </location>
</feature>
<evidence type="ECO:0000256" key="6">
    <source>
        <dbReference type="PROSITE-ProRule" id="PRU00504"/>
    </source>
</evidence>
<keyword evidence="11" id="KW-1185">Reference proteome</keyword>
<dbReference type="Gene3D" id="3.30.40.10">
    <property type="entry name" value="Zinc/RING finger domain, C3HC4 (zinc finger)"/>
    <property type="match status" value="1"/>
</dbReference>
<dbReference type="SUPFAM" id="SSF75011">
    <property type="entry name" value="3-carboxy-cis,cis-mucoante lactonizing enzyme"/>
    <property type="match status" value="1"/>
</dbReference>
<dbReference type="PROSITE" id="PS51125">
    <property type="entry name" value="NHL"/>
    <property type="match status" value="2"/>
</dbReference>
<feature type="domain" description="B box-type" evidence="9">
    <location>
        <begin position="103"/>
        <end position="150"/>
    </location>
</feature>
<dbReference type="Pfam" id="PF00643">
    <property type="entry name" value="zf-B_box"/>
    <property type="match status" value="1"/>
</dbReference>
<sequence length="641" mass="71021">MGEPPDFLRHIQDTVCTCSLCQKVCQQPRALPCLHVCCAACLDVYIKEQVKDSTKNYFPCPTCRQPTELPKNARLLDKMADTFQEDSFVSKMSEVVAAYSPDKSCDLCGRRDVTSPAANWCMDCYDAVCDACTNVHLHGSATADHTVISLDEMQKLSLESIMKRKRPVACSKHGGETITLYCVDCKEPACVQCVAVSHRKCDHCVTVNDAISTNEQDMAEVVIRLQSMPDEGISGGGFGDSIEVLEETVRSSRERIRSLAADMKKKIEESEQKLLKELEETHNTLKEKVEGGKGGPSKDHSKTLRAANDRMQFLLKYGSDVEILQTYDTIKDAMTRMERSGTQNGVEEGAGEGGEEEDMMFRVNFMPDDAIKVFQRDYTTLGYVQVEDCNSDDGLSSWGVTCTSRDEIIVVDCRNKRMQKFTSNGDLIDHIQISEEPRDVTSCGADDVAITIMKKMIFIVTVSGNMALKSRIKTQKQYDAVSFSDTVDGFLVSCLVDTSVDLINRTGDVIKSFNVDPTGTPIFIDPRYVTFSQEGNYVISDVATNTVKCISPEGALLFTYHPGGAHVLRKPQGLCIDNIGNVFIADYGNSRIQLITSEGAFQRFVLARESGIHRPVAIHMTSTNKLIVVQSDGMVKVFSYE</sequence>
<accession>A0AAN9GFB0</accession>
<dbReference type="GO" id="GO:0061630">
    <property type="term" value="F:ubiquitin protein ligase activity"/>
    <property type="evidence" value="ECO:0007669"/>
    <property type="project" value="TreeGrafter"/>
</dbReference>
<evidence type="ECO:0000256" key="3">
    <source>
        <dbReference type="ARBA" id="ARBA00022771"/>
    </source>
</evidence>
<dbReference type="AlphaFoldDB" id="A0AAN9GFB0"/>
<dbReference type="SMART" id="SM00336">
    <property type="entry name" value="BBOX"/>
    <property type="match status" value="2"/>
</dbReference>
<evidence type="ECO:0000256" key="2">
    <source>
        <dbReference type="ARBA" id="ARBA00022737"/>
    </source>
</evidence>
<dbReference type="CDD" id="cd05819">
    <property type="entry name" value="NHL"/>
    <property type="match status" value="1"/>
</dbReference>
<gene>
    <name evidence="10" type="ORF">V1264_017353</name>
</gene>
<dbReference type="InterPro" id="IPR011042">
    <property type="entry name" value="6-blade_b-propeller_TolB-like"/>
</dbReference>
<comment type="caution">
    <text evidence="10">The sequence shown here is derived from an EMBL/GenBank/DDBJ whole genome shotgun (WGS) entry which is preliminary data.</text>
</comment>
<dbReference type="SUPFAM" id="SSF57850">
    <property type="entry name" value="RING/U-box"/>
    <property type="match status" value="1"/>
</dbReference>
<dbReference type="PROSITE" id="PS50119">
    <property type="entry name" value="ZF_BBOX"/>
    <property type="match status" value="2"/>
</dbReference>
<reference evidence="10 11" key="1">
    <citation type="submission" date="2024-02" db="EMBL/GenBank/DDBJ databases">
        <title>Chromosome-scale genome assembly of the rough periwinkle Littorina saxatilis.</title>
        <authorList>
            <person name="De Jode A."/>
            <person name="Faria R."/>
            <person name="Formenti G."/>
            <person name="Sims Y."/>
            <person name="Smith T.P."/>
            <person name="Tracey A."/>
            <person name="Wood J.M.D."/>
            <person name="Zagrodzka Z.B."/>
            <person name="Johannesson K."/>
            <person name="Butlin R.K."/>
            <person name="Leder E.H."/>
        </authorList>
    </citation>
    <scope>NUCLEOTIDE SEQUENCE [LARGE SCALE GENOMIC DNA]</scope>
    <source>
        <strain evidence="10">Snail1</strain>
        <tissue evidence="10">Muscle</tissue>
    </source>
</reference>
<dbReference type="InterPro" id="IPR013083">
    <property type="entry name" value="Znf_RING/FYVE/PHD"/>
</dbReference>
<dbReference type="GO" id="GO:0008270">
    <property type="term" value="F:zinc ion binding"/>
    <property type="evidence" value="ECO:0007669"/>
    <property type="project" value="UniProtKB-KW"/>
</dbReference>
<evidence type="ECO:0000259" key="8">
    <source>
        <dbReference type="PROSITE" id="PS50089"/>
    </source>
</evidence>
<evidence type="ECO:0000259" key="9">
    <source>
        <dbReference type="PROSITE" id="PS50119"/>
    </source>
</evidence>
<evidence type="ECO:0000313" key="10">
    <source>
        <dbReference type="EMBL" id="KAK7106051.1"/>
    </source>
</evidence>
<dbReference type="PANTHER" id="PTHR25462">
    <property type="entry name" value="BONUS, ISOFORM C-RELATED"/>
    <property type="match status" value="1"/>
</dbReference>
<dbReference type="SUPFAM" id="SSF57845">
    <property type="entry name" value="B-box zinc-binding domain"/>
    <property type="match status" value="1"/>
</dbReference>
<evidence type="ECO:0000256" key="4">
    <source>
        <dbReference type="ARBA" id="ARBA00022833"/>
    </source>
</evidence>
<evidence type="ECO:0000256" key="1">
    <source>
        <dbReference type="ARBA" id="ARBA00022723"/>
    </source>
</evidence>
<evidence type="ECO:0000256" key="7">
    <source>
        <dbReference type="SAM" id="Coils"/>
    </source>
</evidence>
<dbReference type="InterPro" id="IPR047153">
    <property type="entry name" value="TRIM45/56/19-like"/>
</dbReference>
<dbReference type="Gene3D" id="3.30.160.60">
    <property type="entry name" value="Classic Zinc Finger"/>
    <property type="match status" value="1"/>
</dbReference>
<keyword evidence="1" id="KW-0479">Metal-binding</keyword>
<dbReference type="PROSITE" id="PS50089">
    <property type="entry name" value="ZF_RING_2"/>
    <property type="match status" value="1"/>
</dbReference>
<dbReference type="InterPro" id="IPR001841">
    <property type="entry name" value="Znf_RING"/>
</dbReference>